<dbReference type="EMBL" id="CP020946">
    <property type="protein sequence ID" value="ASD64304.1"/>
    <property type="molecule type" value="Genomic_DNA"/>
</dbReference>
<sequence>MKKFRMFLTFSALFLISCNQTVGSGELDLGSLSEDATFHNQTETGTSSGSEFHYVKMDLKANGDFEQTEALFDQTGSGTSCLLKGTWAVEPGTVDSEVGNELVVTVTELNGSAVALEKRYDLRELSYQSLKYKWNENLDLLDLTNTLYADYPEYTAAQAGLVADTFCNR</sequence>
<accession>A0A1Z3NA07</accession>
<dbReference type="AlphaFoldDB" id="A0A1Z3NA07"/>
<evidence type="ECO:0000313" key="1">
    <source>
        <dbReference type="EMBL" id="ASD64304.1"/>
    </source>
</evidence>
<evidence type="ECO:0008006" key="3">
    <source>
        <dbReference type="Google" id="ProtNLM"/>
    </source>
</evidence>
<proteinExistence type="predicted"/>
<dbReference type="PROSITE" id="PS51257">
    <property type="entry name" value="PROKAR_LIPOPROTEIN"/>
    <property type="match status" value="1"/>
</dbReference>
<dbReference type="OrthoDB" id="5293208at2"/>
<dbReference type="Proteomes" id="UP000197003">
    <property type="component" value="Chromosome"/>
</dbReference>
<evidence type="ECO:0000313" key="2">
    <source>
        <dbReference type="Proteomes" id="UP000197003"/>
    </source>
</evidence>
<name>A0A1Z3NA07_BDEBC</name>
<organism evidence="1 2">
    <name type="scientific">Bdellovibrio bacteriovorus</name>
    <dbReference type="NCBI Taxonomy" id="959"/>
    <lineage>
        <taxon>Bacteria</taxon>
        <taxon>Pseudomonadati</taxon>
        <taxon>Bdellovibrionota</taxon>
        <taxon>Bdellovibrionia</taxon>
        <taxon>Bdellovibrionales</taxon>
        <taxon>Pseudobdellovibrionaceae</taxon>
        <taxon>Bdellovibrio</taxon>
    </lineage>
</organism>
<protein>
    <recommendedName>
        <fullName evidence="3">Lipoprotein</fullName>
    </recommendedName>
</protein>
<reference evidence="1 2" key="1">
    <citation type="submission" date="2017-04" db="EMBL/GenBank/DDBJ databases">
        <title>Whole genome sequence of Bdellovibrio bacteriovorus strain SSB218315.</title>
        <authorList>
            <person name="Oyedara O."/>
            <person name="Rodriguez-Perez M.A."/>
        </authorList>
    </citation>
    <scope>NUCLEOTIDE SEQUENCE [LARGE SCALE GENOMIC DNA]</scope>
    <source>
        <strain evidence="1 2">SSB218315</strain>
    </source>
</reference>
<dbReference type="RefSeq" id="WP_088565781.1">
    <property type="nucleotide sequence ID" value="NZ_CP020946.1"/>
</dbReference>
<gene>
    <name evidence="1" type="ORF">B9G79_12370</name>
</gene>